<organism evidence="2 3">
    <name type="scientific">Mangrovibacterium diazotrophicum</name>
    <dbReference type="NCBI Taxonomy" id="1261403"/>
    <lineage>
        <taxon>Bacteria</taxon>
        <taxon>Pseudomonadati</taxon>
        <taxon>Bacteroidota</taxon>
        <taxon>Bacteroidia</taxon>
        <taxon>Marinilabiliales</taxon>
        <taxon>Prolixibacteraceae</taxon>
        <taxon>Mangrovibacterium</taxon>
    </lineage>
</organism>
<dbReference type="OrthoDB" id="189831at2"/>
<evidence type="ECO:0000313" key="2">
    <source>
        <dbReference type="EMBL" id="RKD91067.1"/>
    </source>
</evidence>
<reference evidence="2 3" key="1">
    <citation type="submission" date="2018-09" db="EMBL/GenBank/DDBJ databases">
        <title>Genomic Encyclopedia of Archaeal and Bacterial Type Strains, Phase II (KMG-II): from individual species to whole genera.</title>
        <authorList>
            <person name="Goeker M."/>
        </authorList>
    </citation>
    <scope>NUCLEOTIDE SEQUENCE [LARGE SCALE GENOMIC DNA]</scope>
    <source>
        <strain evidence="2 3">DSM 27148</strain>
    </source>
</reference>
<name>A0A419W6H3_9BACT</name>
<gene>
    <name evidence="2" type="ORF">BC643_1416</name>
</gene>
<dbReference type="InterPro" id="IPR012340">
    <property type="entry name" value="NA-bd_OB-fold"/>
</dbReference>
<keyword evidence="1" id="KW-1133">Transmembrane helix</keyword>
<dbReference type="EMBL" id="RAPN01000001">
    <property type="protein sequence ID" value="RKD91067.1"/>
    <property type="molecule type" value="Genomic_DNA"/>
</dbReference>
<dbReference type="Gene3D" id="2.40.50.140">
    <property type="entry name" value="Nucleic acid-binding proteins"/>
    <property type="match status" value="1"/>
</dbReference>
<dbReference type="AlphaFoldDB" id="A0A419W6H3"/>
<feature type="transmembrane region" description="Helical" evidence="1">
    <location>
        <begin position="71"/>
        <end position="90"/>
    </location>
</feature>
<feature type="transmembrane region" description="Helical" evidence="1">
    <location>
        <begin position="18"/>
        <end position="39"/>
    </location>
</feature>
<proteinExistence type="predicted"/>
<evidence type="ECO:0000313" key="3">
    <source>
        <dbReference type="Proteomes" id="UP000283387"/>
    </source>
</evidence>
<feature type="transmembrane region" description="Helical" evidence="1">
    <location>
        <begin position="96"/>
        <end position="117"/>
    </location>
</feature>
<comment type="caution">
    <text evidence="2">The sequence shown here is derived from an EMBL/GenBank/DDBJ whole genome shotgun (WGS) entry which is preliminary data.</text>
</comment>
<dbReference type="Proteomes" id="UP000283387">
    <property type="component" value="Unassembled WGS sequence"/>
</dbReference>
<keyword evidence="1" id="KW-0472">Membrane</keyword>
<evidence type="ECO:0008006" key="4">
    <source>
        <dbReference type="Google" id="ProtNLM"/>
    </source>
</evidence>
<keyword evidence="1" id="KW-0812">Transmembrane</keyword>
<evidence type="ECO:0000256" key="1">
    <source>
        <dbReference type="SAM" id="Phobius"/>
    </source>
</evidence>
<protein>
    <recommendedName>
        <fullName evidence="4">NfeD-like partner-binding protein</fullName>
    </recommendedName>
</protein>
<keyword evidence="3" id="KW-1185">Reference proteome</keyword>
<sequence>MLLSILPNWAELSLLQQIYWVVAVPSTLIFLFILVTTVIGSSVDVDVETDMDSVLADGDSIPFQFLSLKNIIGFFTMFAWSGLGFIGLGWPDYQVILASIACGFLMMLAMATVFYLMSKLVETGNLNLNNAVGRLGEVYLTIPAQSKGLGKVQITFQESLQTLDAMTEDEEPIPTGSIVRVERIIDNQILVVKRNL</sequence>
<accession>A0A419W6H3</accession>
<dbReference type="RefSeq" id="WP_147377158.1">
    <property type="nucleotide sequence ID" value="NZ_RAPN01000001.1"/>
</dbReference>